<evidence type="ECO:0000313" key="11">
    <source>
        <dbReference type="EMBL" id="MEF2253658.1"/>
    </source>
</evidence>
<evidence type="ECO:0000256" key="8">
    <source>
        <dbReference type="ARBA" id="ARBA00022807"/>
    </source>
</evidence>
<keyword evidence="5" id="KW-0963">Cytoplasm</keyword>
<evidence type="ECO:0000256" key="7">
    <source>
        <dbReference type="ARBA" id="ARBA00022801"/>
    </source>
</evidence>
<protein>
    <recommendedName>
        <fullName evidence="9">Pyroglutamyl-peptidase I</fullName>
        <ecNumber evidence="9">3.4.19.3</ecNumber>
    </recommendedName>
</protein>
<dbReference type="GO" id="GO:0016920">
    <property type="term" value="F:pyroglutamyl-peptidase activity"/>
    <property type="evidence" value="ECO:0007669"/>
    <property type="project" value="UniProtKB-EC"/>
</dbReference>
<dbReference type="EC" id="3.4.19.3" evidence="9"/>
<keyword evidence="8" id="KW-0788">Thiol protease</keyword>
<name>A0ABU7V3A9_9MICO</name>
<evidence type="ECO:0000256" key="1">
    <source>
        <dbReference type="ARBA" id="ARBA00001770"/>
    </source>
</evidence>
<comment type="catalytic activity">
    <reaction evidence="1 9">
        <text>Release of an N-terminal pyroglutamyl group from a polypeptide, the second amino acid generally not being Pro.</text>
        <dbReference type="EC" id="3.4.19.3"/>
    </reaction>
</comment>
<dbReference type="InterPro" id="IPR036440">
    <property type="entry name" value="Peptidase_C15-like_sf"/>
</dbReference>
<dbReference type="Proteomes" id="UP001351900">
    <property type="component" value="Unassembled WGS sequence"/>
</dbReference>
<keyword evidence="12" id="KW-1185">Reference proteome</keyword>
<dbReference type="PRINTS" id="PR00706">
    <property type="entry name" value="PYROGLUPTASE"/>
</dbReference>
<keyword evidence="7 11" id="KW-0378">Hydrolase</keyword>
<dbReference type="SUPFAM" id="SSF53182">
    <property type="entry name" value="Pyrrolidone carboxyl peptidase (pyroglutamate aminopeptidase)"/>
    <property type="match status" value="1"/>
</dbReference>
<gene>
    <name evidence="11" type="ORF">V2V91_00735</name>
</gene>
<reference evidence="11 12" key="1">
    <citation type="submission" date="2024-01" db="EMBL/GenBank/DDBJ databases">
        <title>the genome sequence of strain Microbacterium schleiferi NBRC 15075.</title>
        <authorList>
            <person name="Ding Y."/>
            <person name="Zhang G."/>
        </authorList>
    </citation>
    <scope>NUCLEOTIDE SEQUENCE [LARGE SCALE GENOMIC DNA]</scope>
    <source>
        <strain evidence="11 12">NBRC 15075</strain>
    </source>
</reference>
<dbReference type="RefSeq" id="WP_331790419.1">
    <property type="nucleotide sequence ID" value="NZ_BAAAUO010000003.1"/>
</dbReference>
<evidence type="ECO:0000313" key="12">
    <source>
        <dbReference type="Proteomes" id="UP001351900"/>
    </source>
</evidence>
<accession>A0ABU7V3A9</accession>
<organism evidence="11 12">
    <name type="scientific">Microbacterium schleiferi</name>
    <dbReference type="NCBI Taxonomy" id="69362"/>
    <lineage>
        <taxon>Bacteria</taxon>
        <taxon>Bacillati</taxon>
        <taxon>Actinomycetota</taxon>
        <taxon>Actinomycetes</taxon>
        <taxon>Micrococcales</taxon>
        <taxon>Microbacteriaceae</taxon>
        <taxon>Microbacterium</taxon>
    </lineage>
</organism>
<feature type="active site" evidence="10">
    <location>
        <position position="143"/>
    </location>
</feature>
<evidence type="ECO:0000256" key="4">
    <source>
        <dbReference type="ARBA" id="ARBA00006641"/>
    </source>
</evidence>
<comment type="caution">
    <text evidence="11">The sequence shown here is derived from an EMBL/GenBank/DDBJ whole genome shotgun (WGS) entry which is preliminary data.</text>
</comment>
<dbReference type="EMBL" id="JAZHOV010000001">
    <property type="protein sequence ID" value="MEF2253658.1"/>
    <property type="molecule type" value="Genomic_DNA"/>
</dbReference>
<evidence type="ECO:0000256" key="10">
    <source>
        <dbReference type="PROSITE-ProRule" id="PRU10077"/>
    </source>
</evidence>
<evidence type="ECO:0000256" key="3">
    <source>
        <dbReference type="ARBA" id="ARBA00004496"/>
    </source>
</evidence>
<dbReference type="NCBIfam" id="NF009676">
    <property type="entry name" value="PRK13197.1"/>
    <property type="match status" value="1"/>
</dbReference>
<dbReference type="PROSITE" id="PS01334">
    <property type="entry name" value="PYRASE_CYS"/>
    <property type="match status" value="1"/>
</dbReference>
<comment type="subcellular location">
    <subcellularLocation>
        <location evidence="3">Cytoplasm</location>
    </subcellularLocation>
</comment>
<dbReference type="InterPro" id="IPR000816">
    <property type="entry name" value="Peptidase_C15"/>
</dbReference>
<dbReference type="PROSITE" id="PS01333">
    <property type="entry name" value="PYRASE_GLU"/>
    <property type="match status" value="1"/>
</dbReference>
<dbReference type="PANTHER" id="PTHR23402">
    <property type="entry name" value="PROTEASE FAMILY C15 PYROGLUTAMYL-PEPTIDASE I-RELATED"/>
    <property type="match status" value="1"/>
</dbReference>
<dbReference type="PANTHER" id="PTHR23402:SF1">
    <property type="entry name" value="PYROGLUTAMYL-PEPTIDASE I"/>
    <property type="match status" value="1"/>
</dbReference>
<proteinExistence type="inferred from homology"/>
<dbReference type="InterPro" id="IPR033694">
    <property type="entry name" value="PGPEP1_Cys_AS"/>
</dbReference>
<evidence type="ECO:0000256" key="2">
    <source>
        <dbReference type="ARBA" id="ARBA00002280"/>
    </source>
</evidence>
<dbReference type="Gene3D" id="3.40.630.20">
    <property type="entry name" value="Peptidase C15, pyroglutamyl peptidase I-like"/>
    <property type="match status" value="1"/>
</dbReference>
<comment type="similarity">
    <text evidence="4">Belongs to the peptidase C15 family.</text>
</comment>
<keyword evidence="6" id="KW-0645">Protease</keyword>
<dbReference type="InterPro" id="IPR016125">
    <property type="entry name" value="Peptidase_C15-like"/>
</dbReference>
<dbReference type="PIRSF" id="PIRSF015592">
    <property type="entry name" value="Prld-crbxl_pptds"/>
    <property type="match status" value="1"/>
</dbReference>
<dbReference type="CDD" id="cd00501">
    <property type="entry name" value="Peptidase_C15"/>
    <property type="match status" value="1"/>
</dbReference>
<comment type="function">
    <text evidence="2">Removes 5-oxoproline from various penultimate amino acid residues except L-proline.</text>
</comment>
<evidence type="ECO:0000256" key="9">
    <source>
        <dbReference type="PROSITE-ProRule" id="PRU10076"/>
    </source>
</evidence>
<evidence type="ECO:0000256" key="5">
    <source>
        <dbReference type="ARBA" id="ARBA00022490"/>
    </source>
</evidence>
<evidence type="ECO:0000256" key="6">
    <source>
        <dbReference type="ARBA" id="ARBA00022670"/>
    </source>
</evidence>
<feature type="active site" evidence="9">
    <location>
        <position position="80"/>
    </location>
</feature>
<dbReference type="Pfam" id="PF01470">
    <property type="entry name" value="Peptidase_C15"/>
    <property type="match status" value="1"/>
</dbReference>
<sequence length="212" mass="21731">MSTVLMTGFEPFAGDQSNPSGDAVVRLAAAWTGPARLVTAILPVDFTRASALLIELVAANRPDVVIATGLAGGRDAITPERIAVNLRDARIPDNAGHQPVDAPSIPGAPLAYTSSLPVKAIAHDIAANGIPASVSLSAGSFVCNDVFFTLAHLSANTPGLRAGFIHVPWDAESAPPGAASLPRADITRALEIAVRTTLTHTSDLDIPGGHLA</sequence>
<dbReference type="InterPro" id="IPR033693">
    <property type="entry name" value="PGPEP1_Glu_AS"/>
</dbReference>